<reference evidence="2" key="1">
    <citation type="journal article" date="2019" name="Int. J. Syst. Evol. Microbiol.">
        <title>The Global Catalogue of Microorganisms (GCM) 10K type strain sequencing project: providing services to taxonomists for standard genome sequencing and annotation.</title>
        <authorList>
            <consortium name="The Broad Institute Genomics Platform"/>
            <consortium name="The Broad Institute Genome Sequencing Center for Infectious Disease"/>
            <person name="Wu L."/>
            <person name="Ma J."/>
        </authorList>
    </citation>
    <scope>NUCLEOTIDE SEQUENCE [LARGE SCALE GENOMIC DNA]</scope>
    <source>
        <strain evidence="2">CECT 7398</strain>
    </source>
</reference>
<dbReference type="RefSeq" id="WP_170883467.1">
    <property type="nucleotide sequence ID" value="NZ_JABEYA020000019.1"/>
</dbReference>
<accession>A0ABT8BQE6</accession>
<evidence type="ECO:0000313" key="1">
    <source>
        <dbReference type="EMBL" id="MDN3608674.1"/>
    </source>
</evidence>
<comment type="caution">
    <text evidence="1">The sequence shown here is derived from an EMBL/GenBank/DDBJ whole genome shotgun (WGS) entry which is preliminary data.</text>
</comment>
<evidence type="ECO:0000313" key="2">
    <source>
        <dbReference type="Proteomes" id="UP001238540"/>
    </source>
</evidence>
<organism evidence="1 2">
    <name type="scientific">Vibrio ostreicida</name>
    <dbReference type="NCBI Taxonomy" id="526588"/>
    <lineage>
        <taxon>Bacteria</taxon>
        <taxon>Pseudomonadati</taxon>
        <taxon>Pseudomonadota</taxon>
        <taxon>Gammaproteobacteria</taxon>
        <taxon>Vibrionales</taxon>
        <taxon>Vibrionaceae</taxon>
        <taxon>Vibrio</taxon>
    </lineage>
</organism>
<proteinExistence type="predicted"/>
<protein>
    <submittedName>
        <fullName evidence="1">Uncharacterized protein</fullName>
    </submittedName>
</protein>
<dbReference type="Proteomes" id="UP001238540">
    <property type="component" value="Unassembled WGS sequence"/>
</dbReference>
<sequence>MVKRLCKLNRHQIAEDLNDIHRLVAAPSFVCRSCARSSAKKASLCKPTTIPLKESQSIPVRELHVAETLPTTASGREAVTKDRLQEVGRVVERVKSNVGAEMSTEGLHLDVSDKKAFRKAQKALKKQYKGQLKLLKLARKQKKLQKKEQKIKARLNKSCVLERLPAQESTARVAKVH</sequence>
<gene>
    <name evidence="1" type="ORF">QWZ16_02715</name>
</gene>
<name>A0ABT8BQE6_9VIBR</name>
<dbReference type="EMBL" id="JAUFQC010000001">
    <property type="protein sequence ID" value="MDN3608674.1"/>
    <property type="molecule type" value="Genomic_DNA"/>
</dbReference>
<keyword evidence="2" id="KW-1185">Reference proteome</keyword>